<feature type="transmembrane region" description="Helical" evidence="6">
    <location>
        <begin position="331"/>
        <end position="351"/>
    </location>
</feature>
<evidence type="ECO:0000256" key="2">
    <source>
        <dbReference type="ARBA" id="ARBA00022475"/>
    </source>
</evidence>
<evidence type="ECO:0000259" key="7">
    <source>
        <dbReference type="Pfam" id="PF03176"/>
    </source>
</evidence>
<evidence type="ECO:0000256" key="5">
    <source>
        <dbReference type="ARBA" id="ARBA00023136"/>
    </source>
</evidence>
<evidence type="ECO:0000256" key="3">
    <source>
        <dbReference type="ARBA" id="ARBA00022692"/>
    </source>
</evidence>
<feature type="transmembrane region" description="Helical" evidence="6">
    <location>
        <begin position="237"/>
        <end position="256"/>
    </location>
</feature>
<feature type="transmembrane region" description="Helical" evidence="6">
    <location>
        <begin position="649"/>
        <end position="667"/>
    </location>
</feature>
<keyword evidence="5 6" id="KW-0472">Membrane</keyword>
<dbReference type="GO" id="GO:0005886">
    <property type="term" value="C:plasma membrane"/>
    <property type="evidence" value="ECO:0007669"/>
    <property type="project" value="UniProtKB-SubCell"/>
</dbReference>
<feature type="transmembrane region" description="Helical" evidence="6">
    <location>
        <begin position="408"/>
        <end position="427"/>
    </location>
</feature>
<dbReference type="PANTHER" id="PTHR33406:SF13">
    <property type="entry name" value="MEMBRANE PROTEIN YDFJ"/>
    <property type="match status" value="1"/>
</dbReference>
<dbReference type="Gene3D" id="1.20.1640.10">
    <property type="entry name" value="Multidrug efflux transporter AcrB transmembrane domain"/>
    <property type="match status" value="2"/>
</dbReference>
<name>A0A2W5KHQ8_9GAMM</name>
<reference evidence="8 9" key="1">
    <citation type="submission" date="2017-08" db="EMBL/GenBank/DDBJ databases">
        <title>Infants hospitalized years apart are colonized by the same room-sourced microbial strains.</title>
        <authorList>
            <person name="Brooks B."/>
            <person name="Olm M.R."/>
            <person name="Firek B.A."/>
            <person name="Baker R."/>
            <person name="Thomas B.C."/>
            <person name="Morowitz M.J."/>
            <person name="Banfield J.F."/>
        </authorList>
    </citation>
    <scope>NUCLEOTIDE SEQUENCE [LARGE SCALE GENOMIC DNA]</scope>
    <source>
        <strain evidence="8">S2_005_003_R2_42</strain>
    </source>
</reference>
<protein>
    <submittedName>
        <fullName evidence="8">Transporter</fullName>
    </submittedName>
</protein>
<dbReference type="InterPro" id="IPR050545">
    <property type="entry name" value="Mycobact_MmpL"/>
</dbReference>
<comment type="caution">
    <text evidence="8">The sequence shown here is derived from an EMBL/GenBank/DDBJ whole genome shotgun (WGS) entry which is preliminary data.</text>
</comment>
<keyword evidence="2" id="KW-1003">Cell membrane</keyword>
<dbReference type="Pfam" id="PF03176">
    <property type="entry name" value="MMPL"/>
    <property type="match status" value="1"/>
</dbReference>
<feature type="transmembrane region" description="Helical" evidence="6">
    <location>
        <begin position="705"/>
        <end position="724"/>
    </location>
</feature>
<organism evidence="8 9">
    <name type="scientific">Rhodanobacter denitrificans</name>
    <dbReference type="NCBI Taxonomy" id="666685"/>
    <lineage>
        <taxon>Bacteria</taxon>
        <taxon>Pseudomonadati</taxon>
        <taxon>Pseudomonadota</taxon>
        <taxon>Gammaproteobacteria</taxon>
        <taxon>Lysobacterales</taxon>
        <taxon>Rhodanobacteraceae</taxon>
        <taxon>Rhodanobacter</taxon>
    </lineage>
</organism>
<dbReference type="Proteomes" id="UP000249046">
    <property type="component" value="Unassembled WGS sequence"/>
</dbReference>
<sequence length="759" mass="81661">MAGHGLWLWSGDRLQLETDMLAMLPQRADDRAVQDATRQLADAAGRRVVVLVGAADWPSARTAADAYAASVEAADASLGLRYRVGADLADDWIGFFAPYRGQLLTDAQRAELSTESTERLAAKAVEALYRPFGMPRIGSWQDDPLNLFGGWLAARAAESPVRVVDERLSVAAEGRQYALLMVEQHGSAFSIAAQRALVPVLEAARAAALAAVPGAEVINAGVPLYAAHAAEQAHHEVHTIGLGSLAGILILTVLAFNGLRPRLLVALSIGVGLLAAISVCALLFERVHLITLVFGASLVGVAENYGTNWFCNRLGRPPEERWAMRRRQAPVMWLAMLTTVIGYALLALAPFPGLRQIAVFSGVGLLAAFVTVLWWFPFLDRQPIPFNRFAAWLGSRRTYWPALGRNRFTLAFSAVVLAIVAAGAFKLRSNDDIRLLQNSPATLIEQQLALGKLLDLPSPAQFFLVAAPSPGEVLAAEEAVKRALTGLVGERVLDGWQAVSDWVPSPARQAEDRALIARRIGGADGVLAQASARLGETFAPQAPAPAATLRIEDWLAAPVSEPLRHQWLGRFGDGYASVMLLRGAHDPARFARLAAVADGVPGVRFVDKVGEVSEVLAHYRQRMGMVILASYALVLVALCLRFGRRGWRALAPTAIASVLALALLALLGQSLQLFNVLALLLILGMGVDYGIFLLEQPGRGERRPFLSVTIAAACILLAFGLLALSQTPALRAFGLTMLFGIFLAWLLTPLFMPESGRRT</sequence>
<keyword evidence="4 6" id="KW-1133">Transmembrane helix</keyword>
<feature type="transmembrane region" description="Helical" evidence="6">
    <location>
        <begin position="263"/>
        <end position="284"/>
    </location>
</feature>
<dbReference type="SUPFAM" id="SSF82866">
    <property type="entry name" value="Multidrug efflux transporter AcrB transmembrane domain"/>
    <property type="match status" value="2"/>
</dbReference>
<evidence type="ECO:0000256" key="4">
    <source>
        <dbReference type="ARBA" id="ARBA00022989"/>
    </source>
</evidence>
<dbReference type="InterPro" id="IPR004869">
    <property type="entry name" value="MMPL_dom"/>
</dbReference>
<feature type="transmembrane region" description="Helical" evidence="6">
    <location>
        <begin position="673"/>
        <end position="693"/>
    </location>
</feature>
<dbReference type="EMBL" id="QFPO01000006">
    <property type="protein sequence ID" value="PZQ15529.1"/>
    <property type="molecule type" value="Genomic_DNA"/>
</dbReference>
<evidence type="ECO:0000313" key="9">
    <source>
        <dbReference type="Proteomes" id="UP000249046"/>
    </source>
</evidence>
<dbReference type="PANTHER" id="PTHR33406">
    <property type="entry name" value="MEMBRANE PROTEIN MJ1562-RELATED"/>
    <property type="match status" value="1"/>
</dbReference>
<feature type="transmembrane region" description="Helical" evidence="6">
    <location>
        <begin position="357"/>
        <end position="379"/>
    </location>
</feature>
<accession>A0A2W5KHQ8</accession>
<proteinExistence type="predicted"/>
<keyword evidence="3 6" id="KW-0812">Transmembrane</keyword>
<gene>
    <name evidence="8" type="ORF">DI564_08885</name>
</gene>
<comment type="subcellular location">
    <subcellularLocation>
        <location evidence="1">Cell membrane</location>
        <topology evidence="1">Multi-pass membrane protein</topology>
    </subcellularLocation>
</comment>
<dbReference type="AlphaFoldDB" id="A0A2W5KHQ8"/>
<feature type="domain" description="Membrane transport protein MMPL" evidence="7">
    <location>
        <begin position="174"/>
        <end position="292"/>
    </location>
</feature>
<evidence type="ECO:0000256" key="6">
    <source>
        <dbReference type="SAM" id="Phobius"/>
    </source>
</evidence>
<feature type="transmembrane region" description="Helical" evidence="6">
    <location>
        <begin position="623"/>
        <end position="642"/>
    </location>
</feature>
<feature type="transmembrane region" description="Helical" evidence="6">
    <location>
        <begin position="730"/>
        <end position="752"/>
    </location>
</feature>
<evidence type="ECO:0000313" key="8">
    <source>
        <dbReference type="EMBL" id="PZQ15529.1"/>
    </source>
</evidence>
<feature type="transmembrane region" description="Helical" evidence="6">
    <location>
        <begin position="290"/>
        <end position="311"/>
    </location>
</feature>
<evidence type="ECO:0000256" key="1">
    <source>
        <dbReference type="ARBA" id="ARBA00004651"/>
    </source>
</evidence>